<name>A0A163ITE3_ABSGL</name>
<dbReference type="Proteomes" id="UP000078561">
    <property type="component" value="Unassembled WGS sequence"/>
</dbReference>
<evidence type="ECO:0000313" key="1">
    <source>
        <dbReference type="EMBL" id="SAL95204.1"/>
    </source>
</evidence>
<evidence type="ECO:0000313" key="2">
    <source>
        <dbReference type="Proteomes" id="UP000078561"/>
    </source>
</evidence>
<proteinExistence type="predicted"/>
<protein>
    <submittedName>
        <fullName evidence="1">Uncharacterized protein</fullName>
    </submittedName>
</protein>
<gene>
    <name evidence="1" type="primary">ABSGL_00522.1 scaffold 832</name>
</gene>
<reference evidence="1" key="1">
    <citation type="submission" date="2016-04" db="EMBL/GenBank/DDBJ databases">
        <authorList>
            <person name="Evans L.H."/>
            <person name="Alamgir A."/>
            <person name="Owens N."/>
            <person name="Weber N.D."/>
            <person name="Virtaneva K."/>
            <person name="Barbian K."/>
            <person name="Babar A."/>
            <person name="Rosenke K."/>
        </authorList>
    </citation>
    <scope>NUCLEOTIDE SEQUENCE [LARGE SCALE GENOMIC DNA]</scope>
    <source>
        <strain evidence="1">CBS 101.48</strain>
    </source>
</reference>
<keyword evidence="2" id="KW-1185">Reference proteome</keyword>
<accession>A0A163ITE3</accession>
<sequence length="317" mass="35408">MLHRHSSMMFFTDDDLTTDPAFLVSKSSSMYHPQLDQYTPPLSQKQIDRLSNQYNSTNAIQQLLTCSSVTLNLLAQSNDRSAERPSPLQLKPNTAVFNQIDEDRLPISPPLSPLSTSTRLSTCSFTSSKRASSLIASSLHLSPSHSTPIPPSSIKQQKQPSILYDDDISCSTLSQYPIIITHIQRTSRMKLRSFLGHSILLNRTIRLDTQLYTKDPRFYQAKDEVTGQAKLVLKLTIIKSSSQTVLQPTLTPFGIHFVNTAILPASSMSKYASVPDALVLEALYAWLAHSHLPHLSHACHIMRDGMKLYIVFDPSTL</sequence>
<organism evidence="1">
    <name type="scientific">Absidia glauca</name>
    <name type="common">Pin mould</name>
    <dbReference type="NCBI Taxonomy" id="4829"/>
    <lineage>
        <taxon>Eukaryota</taxon>
        <taxon>Fungi</taxon>
        <taxon>Fungi incertae sedis</taxon>
        <taxon>Mucoromycota</taxon>
        <taxon>Mucoromycotina</taxon>
        <taxon>Mucoromycetes</taxon>
        <taxon>Mucorales</taxon>
        <taxon>Cunninghamellaceae</taxon>
        <taxon>Absidia</taxon>
    </lineage>
</organism>
<dbReference type="InParanoid" id="A0A163ITE3"/>
<dbReference type="AlphaFoldDB" id="A0A163ITE3"/>
<dbReference type="OrthoDB" id="2289803at2759"/>
<dbReference type="EMBL" id="LT550270">
    <property type="protein sequence ID" value="SAL95204.1"/>
    <property type="molecule type" value="Genomic_DNA"/>
</dbReference>